<dbReference type="Proteomes" id="UP000039324">
    <property type="component" value="Unassembled WGS sequence"/>
</dbReference>
<dbReference type="Gene3D" id="1.10.150.50">
    <property type="entry name" value="Transcription Factor, Ets-1"/>
    <property type="match status" value="1"/>
</dbReference>
<dbReference type="InterPro" id="IPR013761">
    <property type="entry name" value="SAM/pointed_sf"/>
</dbReference>
<protein>
    <recommendedName>
        <fullName evidence="2">SAM domain-containing protein</fullName>
    </recommendedName>
</protein>
<dbReference type="SMART" id="SM00454">
    <property type="entry name" value="SAM"/>
    <property type="match status" value="1"/>
</dbReference>
<name>A0A0G4IHR4_PLABS</name>
<dbReference type="Pfam" id="PF07647">
    <property type="entry name" value="SAM_2"/>
    <property type="match status" value="1"/>
</dbReference>
<dbReference type="OrthoDB" id="10657079at2759"/>
<evidence type="ECO:0000256" key="1">
    <source>
        <dbReference type="SAM" id="MobiDB-lite"/>
    </source>
</evidence>
<proteinExistence type="predicted"/>
<evidence type="ECO:0000313" key="3">
    <source>
        <dbReference type="EMBL" id="CEO94753.1"/>
    </source>
</evidence>
<dbReference type="SUPFAM" id="SSF57903">
    <property type="entry name" value="FYVE/PHD zinc finger"/>
    <property type="match status" value="1"/>
</dbReference>
<reference evidence="3 4" key="1">
    <citation type="submission" date="2015-02" db="EMBL/GenBank/DDBJ databases">
        <authorList>
            <person name="Chooi Y.-H."/>
        </authorList>
    </citation>
    <scope>NUCLEOTIDE SEQUENCE [LARGE SCALE GENOMIC DNA]</scope>
    <source>
        <strain evidence="3">E3</strain>
    </source>
</reference>
<dbReference type="InterPro" id="IPR013083">
    <property type="entry name" value="Znf_RING/FYVE/PHD"/>
</dbReference>
<keyword evidence="4" id="KW-1185">Reference proteome</keyword>
<dbReference type="AlphaFoldDB" id="A0A0G4IHR4"/>
<organism evidence="3 4">
    <name type="scientific">Plasmodiophora brassicae</name>
    <name type="common">Clubroot disease agent</name>
    <dbReference type="NCBI Taxonomy" id="37360"/>
    <lineage>
        <taxon>Eukaryota</taxon>
        <taxon>Sar</taxon>
        <taxon>Rhizaria</taxon>
        <taxon>Endomyxa</taxon>
        <taxon>Phytomyxea</taxon>
        <taxon>Plasmodiophorida</taxon>
        <taxon>Plasmodiophoridae</taxon>
        <taxon>Plasmodiophora</taxon>
    </lineage>
</organism>
<sequence>MTIGFNCPKCGSANTKSRRTASSSTVDNASDGIINIMSYCCKCKLAWSRGIEQPDRTRIMRSRNKSEIRGVLSPSRDVSDDDTTDSDEFVDAAGRAPSAAPRGHIEECANCNLIISHQDPVFLCSNGCGRSFHMQCVHDPLNGSLVCQRCTNKPESGEMTTAAARTAFLNECREVIRSVMANEKDHDVQLPGFSGAWPQSCQFRVESLPPASSTCNDGQSASSSSALLASIRTAWKTLQMDLPDDLRSSPSADLDSITETNLNSAGFHFLDGLLRKVLQIRSFTMESKAQESAGSWQAVFHASRALGIDEEVIKAAEGALQGLMAVGEFRDALKPDKPNKRPLRQKDTETWTVERVIQFLHDNDLSELDSMFTSNGVDGVTLLDLTYEDLKDDLELADEGLIRRLLDAVDRIKDQ</sequence>
<dbReference type="InterPro" id="IPR001660">
    <property type="entry name" value="SAM"/>
</dbReference>
<dbReference type="SUPFAM" id="SSF47769">
    <property type="entry name" value="SAM/Pointed domain"/>
    <property type="match status" value="1"/>
</dbReference>
<dbReference type="EMBL" id="CDSF01000002">
    <property type="protein sequence ID" value="CEO94753.1"/>
    <property type="molecule type" value="Genomic_DNA"/>
</dbReference>
<feature type="region of interest" description="Disordered" evidence="1">
    <location>
        <begin position="61"/>
        <end position="87"/>
    </location>
</feature>
<dbReference type="CDD" id="cd09487">
    <property type="entry name" value="SAM_superfamily"/>
    <property type="match status" value="1"/>
</dbReference>
<evidence type="ECO:0000259" key="2">
    <source>
        <dbReference type="PROSITE" id="PS50105"/>
    </source>
</evidence>
<dbReference type="Gene3D" id="3.30.40.10">
    <property type="entry name" value="Zinc/RING finger domain, C3HC4 (zinc finger)"/>
    <property type="match status" value="1"/>
</dbReference>
<dbReference type="InterPro" id="IPR011011">
    <property type="entry name" value="Znf_FYVE_PHD"/>
</dbReference>
<gene>
    <name evidence="3" type="ORF">PBRA_003566</name>
</gene>
<dbReference type="PROSITE" id="PS50105">
    <property type="entry name" value="SAM_DOMAIN"/>
    <property type="match status" value="1"/>
</dbReference>
<evidence type="ECO:0000313" key="4">
    <source>
        <dbReference type="Proteomes" id="UP000039324"/>
    </source>
</evidence>
<feature type="domain" description="SAM" evidence="2">
    <location>
        <begin position="351"/>
        <end position="415"/>
    </location>
</feature>
<accession>A0A0G4IHR4</accession>